<reference evidence="2 3" key="1">
    <citation type="submission" date="2022-09" db="EMBL/GenBank/DDBJ databases">
        <title>Xylan utilization by haloarchaea-nanohaloarchaea associations.</title>
        <authorList>
            <person name="Yakimov M."/>
        </authorList>
    </citation>
    <scope>NUCLEOTIDE SEQUENCE [LARGE SCALE GENOMIC DNA]</scope>
    <source>
        <strain evidence="2 3">SVXNc</strain>
    </source>
</reference>
<dbReference type="PANTHER" id="PTHR12746">
    <property type="entry name" value="NONSENSE-MEDIATED MRNA DECAY PROTEIN 3"/>
    <property type="match status" value="1"/>
</dbReference>
<keyword evidence="3" id="KW-1185">Reference proteome</keyword>
<name>A0ABY8CFH1_9ARCH</name>
<gene>
    <name evidence="2" type="primary">nmd3</name>
    <name evidence="2" type="ORF">SVXNc_0990</name>
</gene>
<protein>
    <submittedName>
        <fullName evidence="2">NMD protein affecting ribosome stability and mRNA decay</fullName>
    </submittedName>
</protein>
<dbReference type="RefSeq" id="WP_347721812.1">
    <property type="nucleotide sequence ID" value="NZ_CP104395.1"/>
</dbReference>
<feature type="domain" description="Nmd3 N-terminal" evidence="1">
    <location>
        <begin position="7"/>
        <end position="225"/>
    </location>
</feature>
<proteinExistence type="predicted"/>
<accession>A0ABY8CFH1</accession>
<dbReference type="InterPro" id="IPR039768">
    <property type="entry name" value="Nmd3"/>
</dbReference>
<dbReference type="Proteomes" id="UP001218034">
    <property type="component" value="Chromosome"/>
</dbReference>
<dbReference type="EMBL" id="CP104395">
    <property type="protein sequence ID" value="WEL19983.1"/>
    <property type="molecule type" value="Genomic_DNA"/>
</dbReference>
<dbReference type="Pfam" id="PF04981">
    <property type="entry name" value="NMD3"/>
    <property type="match status" value="1"/>
</dbReference>
<evidence type="ECO:0000259" key="1">
    <source>
        <dbReference type="Pfam" id="PF04981"/>
    </source>
</evidence>
<sequence length="226" mass="26293">MNLTKFCPRCGKETEKLYGERKKLCADCYPDKNDLLEIPDVVEITICSVCGRMEQSGKWLEEYSVIDQLSAKFSEYNEEGIEMQLQYWEEDEDFLVRVHATKGEIKASYDTEVRFSKTQCKNCSKFASGFFKVKIQLRGDGDLEKVSNEIMDHAAEITNDDRNKFLSNVEKNHSGYDIFLSTEPMAKQILSRLRKHYDPDIKRSYELMGEENGEEVYRNVVSVRIE</sequence>
<dbReference type="InterPro" id="IPR007064">
    <property type="entry name" value="Nmd3_N"/>
</dbReference>
<dbReference type="PANTHER" id="PTHR12746:SF2">
    <property type="entry name" value="60S RIBOSOMAL EXPORT PROTEIN NMD3"/>
    <property type="match status" value="1"/>
</dbReference>
<organism evidence="2 3">
    <name type="scientific">Candidatus Nanohalococcus occultus</name>
    <dbReference type="NCBI Taxonomy" id="2978047"/>
    <lineage>
        <taxon>Archaea</taxon>
        <taxon>Candidatus Nanohalarchaeota</taxon>
        <taxon>Candidatus Nanohalarchaeota incertae sedis</taxon>
        <taxon>Candidatus Nanohalococcus</taxon>
    </lineage>
</organism>
<dbReference type="GeneID" id="90590428"/>
<evidence type="ECO:0000313" key="3">
    <source>
        <dbReference type="Proteomes" id="UP001218034"/>
    </source>
</evidence>
<evidence type="ECO:0000313" key="2">
    <source>
        <dbReference type="EMBL" id="WEL19983.1"/>
    </source>
</evidence>